<dbReference type="EMBL" id="BAAAFH010000002">
    <property type="protein sequence ID" value="GAA0873686.1"/>
    <property type="molecule type" value="Genomic_DNA"/>
</dbReference>
<name>A0ABN1MKE4_9FLAO</name>
<sequence length="80" mass="8727">MKKAFTILALTGLTLVSCTKDYSCTCEQKEVIGTDVENSEYKFTVEGATKVQAQAACNEATVKVEESGYSMEQTCTLTKK</sequence>
<evidence type="ECO:0000313" key="2">
    <source>
        <dbReference type="Proteomes" id="UP001501126"/>
    </source>
</evidence>
<keyword evidence="2" id="KW-1185">Reference proteome</keyword>
<dbReference type="Proteomes" id="UP001501126">
    <property type="component" value="Unassembled WGS sequence"/>
</dbReference>
<evidence type="ECO:0000313" key="1">
    <source>
        <dbReference type="EMBL" id="GAA0873686.1"/>
    </source>
</evidence>
<protein>
    <recommendedName>
        <fullName evidence="3">Lipoprotein</fullName>
    </recommendedName>
</protein>
<reference evidence="1 2" key="1">
    <citation type="journal article" date="2019" name="Int. J. Syst. Evol. Microbiol.">
        <title>The Global Catalogue of Microorganisms (GCM) 10K type strain sequencing project: providing services to taxonomists for standard genome sequencing and annotation.</title>
        <authorList>
            <consortium name="The Broad Institute Genomics Platform"/>
            <consortium name="The Broad Institute Genome Sequencing Center for Infectious Disease"/>
            <person name="Wu L."/>
            <person name="Ma J."/>
        </authorList>
    </citation>
    <scope>NUCLEOTIDE SEQUENCE [LARGE SCALE GENOMIC DNA]</scope>
    <source>
        <strain evidence="1 2">JCM 16083</strain>
    </source>
</reference>
<evidence type="ECO:0008006" key="3">
    <source>
        <dbReference type="Google" id="ProtNLM"/>
    </source>
</evidence>
<dbReference type="RefSeq" id="WP_343783959.1">
    <property type="nucleotide sequence ID" value="NZ_BAAAFH010000002.1"/>
</dbReference>
<comment type="caution">
    <text evidence="1">The sequence shown here is derived from an EMBL/GenBank/DDBJ whole genome shotgun (WGS) entry which is preliminary data.</text>
</comment>
<organism evidence="1 2">
    <name type="scientific">Wandonia haliotis</name>
    <dbReference type="NCBI Taxonomy" id="574963"/>
    <lineage>
        <taxon>Bacteria</taxon>
        <taxon>Pseudomonadati</taxon>
        <taxon>Bacteroidota</taxon>
        <taxon>Flavobacteriia</taxon>
        <taxon>Flavobacteriales</taxon>
        <taxon>Crocinitomicaceae</taxon>
        <taxon>Wandonia</taxon>
    </lineage>
</organism>
<accession>A0ABN1MKE4</accession>
<gene>
    <name evidence="1" type="ORF">GCM10009118_00940</name>
</gene>
<dbReference type="PROSITE" id="PS51257">
    <property type="entry name" value="PROKAR_LIPOPROTEIN"/>
    <property type="match status" value="1"/>
</dbReference>
<proteinExistence type="predicted"/>